<feature type="region of interest" description="Disordered" evidence="1">
    <location>
        <begin position="66"/>
        <end position="102"/>
    </location>
</feature>
<evidence type="ECO:0000313" key="2">
    <source>
        <dbReference type="EMBL" id="UYT10720.1"/>
    </source>
</evidence>
<dbReference type="Proteomes" id="UP001164042">
    <property type="component" value="Chromosome"/>
</dbReference>
<evidence type="ECO:0000313" key="3">
    <source>
        <dbReference type="Proteomes" id="UP001164042"/>
    </source>
</evidence>
<dbReference type="Pfam" id="PF14265">
    <property type="entry name" value="DUF4355"/>
    <property type="match status" value="1"/>
</dbReference>
<evidence type="ECO:0000256" key="1">
    <source>
        <dbReference type="SAM" id="MobiDB-lite"/>
    </source>
</evidence>
<feature type="region of interest" description="Disordered" evidence="1">
    <location>
        <begin position="1"/>
        <end position="38"/>
    </location>
</feature>
<feature type="compositionally biased region" description="Basic and acidic residues" evidence="1">
    <location>
        <begin position="71"/>
        <end position="102"/>
    </location>
</feature>
<dbReference type="AlphaFoldDB" id="A0AA46TWB9"/>
<protein>
    <submittedName>
        <fullName evidence="2">DUF4355 domain-containing protein</fullName>
    </submittedName>
</protein>
<accession>A0AA46TWB9</accession>
<sequence>MKNKQLLPLNLQLFAESQEGGGDGVGTGQDTPPEFNAESLTDEQLAVVKEKFGLKDDNDVDSIVKSKRSRWQKEADAEKQEAEKLAKMNKDEKEEHERKKLEDRIAEYERKENLQEMSKVASEMLKEEEIRSTDDVLKFLVSEDADRTKNAVKTFVEYMKETRKLWEVERNTGTTPKKMPGNKTGVSTIAEAQKTLNEHRIIK</sequence>
<name>A0AA46TWB9_9LACT</name>
<proteinExistence type="predicted"/>
<dbReference type="EMBL" id="CP109635">
    <property type="protein sequence ID" value="UYT10720.1"/>
    <property type="molecule type" value="Genomic_DNA"/>
</dbReference>
<feature type="compositionally biased region" description="Low complexity" evidence="1">
    <location>
        <begin position="1"/>
        <end position="13"/>
    </location>
</feature>
<gene>
    <name evidence="2" type="ORF">OF801_01920</name>
</gene>
<dbReference type="InterPro" id="IPR025580">
    <property type="entry name" value="Gp46"/>
</dbReference>
<reference evidence="2" key="1">
    <citation type="submission" date="2022-10" db="EMBL/GenBank/DDBJ databases">
        <title>Genome assembly of Lactococcus garvieae isolates from cricket gut.</title>
        <authorList>
            <person name="Luecke A.R."/>
            <person name="Brown A.M.V."/>
            <person name="Wakeman C.A."/>
        </authorList>
    </citation>
    <scope>NUCLEOTIDE SEQUENCE</scope>
    <source>
        <strain evidence="2">Alexii-11_2</strain>
    </source>
</reference>
<organism evidence="2 3">
    <name type="scientific">Lactococcus garvieae</name>
    <dbReference type="NCBI Taxonomy" id="1363"/>
    <lineage>
        <taxon>Bacteria</taxon>
        <taxon>Bacillati</taxon>
        <taxon>Bacillota</taxon>
        <taxon>Bacilli</taxon>
        <taxon>Lactobacillales</taxon>
        <taxon>Streptococcaceae</taxon>
        <taxon>Lactococcus</taxon>
    </lineage>
</organism>
<dbReference type="RefSeq" id="WP_264308426.1">
    <property type="nucleotide sequence ID" value="NZ_CP109635.1"/>
</dbReference>